<dbReference type="InterPro" id="IPR029033">
    <property type="entry name" value="His_PPase_superfam"/>
</dbReference>
<dbReference type="InterPro" id="IPR013078">
    <property type="entry name" value="His_Pase_superF_clade-1"/>
</dbReference>
<protein>
    <submittedName>
        <fullName evidence="2">Histidine phosphatase family protein</fullName>
    </submittedName>
</protein>
<proteinExistence type="predicted"/>
<dbReference type="PANTHER" id="PTHR48100">
    <property type="entry name" value="BROAD-SPECIFICITY PHOSPHATASE YOR283W-RELATED"/>
    <property type="match status" value="1"/>
</dbReference>
<dbReference type="PROSITE" id="PS00175">
    <property type="entry name" value="PG_MUTASE"/>
    <property type="match status" value="1"/>
</dbReference>
<dbReference type="SUPFAM" id="SSF53254">
    <property type="entry name" value="Phosphoglycerate mutase-like"/>
    <property type="match status" value="1"/>
</dbReference>
<evidence type="ECO:0000313" key="2">
    <source>
        <dbReference type="EMBL" id="MFC0201152.1"/>
    </source>
</evidence>
<feature type="region of interest" description="Disordered" evidence="1">
    <location>
        <begin position="173"/>
        <end position="197"/>
    </location>
</feature>
<dbReference type="Proteomes" id="UP001589795">
    <property type="component" value="Unassembled WGS sequence"/>
</dbReference>
<reference evidence="2 3" key="1">
    <citation type="submission" date="2024-09" db="EMBL/GenBank/DDBJ databases">
        <authorList>
            <person name="Sun Q."/>
            <person name="Mori K."/>
        </authorList>
    </citation>
    <scope>NUCLEOTIDE SEQUENCE [LARGE SCALE GENOMIC DNA]</scope>
    <source>
        <strain evidence="2 3">CCM 7904</strain>
    </source>
</reference>
<organism evidence="2 3">
    <name type="scientific">Paracoccus rhizosphaerae</name>
    <dbReference type="NCBI Taxonomy" id="1133347"/>
    <lineage>
        <taxon>Bacteria</taxon>
        <taxon>Pseudomonadati</taxon>
        <taxon>Pseudomonadota</taxon>
        <taxon>Alphaproteobacteria</taxon>
        <taxon>Rhodobacterales</taxon>
        <taxon>Paracoccaceae</taxon>
        <taxon>Paracoccus</taxon>
    </lineage>
</organism>
<sequence length="197" mass="21416">MSLLDHPVIHLLRHGQTALNAAELVCGATDIPLTSLGRRQADDAARAWRNLPIGRLIVSPLLRARQTADAFVRQRPGLRVEVAPLLAERDWGAWEGQPRAVLARDATPYGGEGPLAFRDRIRAGLIAIAAPAVPEDPPLIVAHSGTVREIMALLALPFHRPRNCELLTLSRDDRGTWSATPPRPTPDTPASNSKRIA</sequence>
<dbReference type="InterPro" id="IPR050275">
    <property type="entry name" value="PGM_Phosphatase"/>
</dbReference>
<keyword evidence="3" id="KW-1185">Reference proteome</keyword>
<dbReference type="Pfam" id="PF00300">
    <property type="entry name" value="His_Phos_1"/>
    <property type="match status" value="1"/>
</dbReference>
<evidence type="ECO:0000256" key="1">
    <source>
        <dbReference type="SAM" id="MobiDB-lite"/>
    </source>
</evidence>
<dbReference type="EMBL" id="JBHLWQ010000119">
    <property type="protein sequence ID" value="MFC0201152.1"/>
    <property type="molecule type" value="Genomic_DNA"/>
</dbReference>
<dbReference type="InterPro" id="IPR001345">
    <property type="entry name" value="PG/BPGM_mutase_AS"/>
</dbReference>
<accession>A0ABV6CKB8</accession>
<dbReference type="CDD" id="cd07067">
    <property type="entry name" value="HP_PGM_like"/>
    <property type="match status" value="1"/>
</dbReference>
<gene>
    <name evidence="2" type="ORF">ACFFIZ_12760</name>
</gene>
<comment type="caution">
    <text evidence="2">The sequence shown here is derived from an EMBL/GenBank/DDBJ whole genome shotgun (WGS) entry which is preliminary data.</text>
</comment>
<name>A0ABV6CKB8_9RHOB</name>
<evidence type="ECO:0000313" key="3">
    <source>
        <dbReference type="Proteomes" id="UP001589795"/>
    </source>
</evidence>
<dbReference type="Gene3D" id="3.40.50.1240">
    <property type="entry name" value="Phosphoglycerate mutase-like"/>
    <property type="match status" value="1"/>
</dbReference>
<dbReference type="RefSeq" id="WP_265507021.1">
    <property type="nucleotide sequence ID" value="NZ_JAOTBE010000022.1"/>
</dbReference>
<dbReference type="SMART" id="SM00855">
    <property type="entry name" value="PGAM"/>
    <property type="match status" value="1"/>
</dbReference>